<dbReference type="InterPro" id="IPR008665">
    <property type="entry name" value="LRV_FeS"/>
</dbReference>
<evidence type="ECO:0000313" key="3">
    <source>
        <dbReference type="EMBL" id="KAB0583147.1"/>
    </source>
</evidence>
<feature type="domain" description="LRV FeS4 cluster" evidence="2">
    <location>
        <begin position="20"/>
        <end position="70"/>
    </location>
</feature>
<organism evidence="3 4">
    <name type="scientific">Ideonella dechloratans</name>
    <dbReference type="NCBI Taxonomy" id="36863"/>
    <lineage>
        <taxon>Bacteria</taxon>
        <taxon>Pseudomonadati</taxon>
        <taxon>Pseudomonadota</taxon>
        <taxon>Betaproteobacteria</taxon>
        <taxon>Burkholderiales</taxon>
        <taxon>Sphaerotilaceae</taxon>
        <taxon>Ideonella</taxon>
    </lineage>
</organism>
<evidence type="ECO:0000256" key="1">
    <source>
        <dbReference type="SAM" id="MobiDB-lite"/>
    </source>
</evidence>
<dbReference type="EMBL" id="VZPB01000017">
    <property type="protein sequence ID" value="KAB0583147.1"/>
    <property type="molecule type" value="Genomic_DNA"/>
</dbReference>
<dbReference type="InterPro" id="IPR011989">
    <property type="entry name" value="ARM-like"/>
</dbReference>
<feature type="region of interest" description="Disordered" evidence="1">
    <location>
        <begin position="257"/>
        <end position="279"/>
    </location>
</feature>
<dbReference type="Proteomes" id="UP000430120">
    <property type="component" value="Unassembled WGS sequence"/>
</dbReference>
<sequence>MNAAALHPVHRAPAGDIPLRDWQGQPVDCGPCPHRALRDAGGCEPGHSCMQDAYARRIDRFFRTHRDLAGQHLDHPYFEVRAIAARYVDIFQLGPLRQDPDETVRLQVALRVPQRLLSPMCDDPHREVRIRVAQRIDTPELSRLIHDADYEVRTVVARRLPLALLPLLAGDNDEQVRRVVAERLEMPALWRLAQDPSDRVRRTVAERAPLPLLSAFLADPDWAVRWTVAHRADTRQQRDWLLRLSEDADPEVRAQALERLAEPTPLSLPPGEPHGGHRP</sequence>
<dbReference type="RefSeq" id="WP_151123821.1">
    <property type="nucleotide sequence ID" value="NZ_CP088081.1"/>
</dbReference>
<comment type="caution">
    <text evidence="3">The sequence shown here is derived from an EMBL/GenBank/DDBJ whole genome shotgun (WGS) entry which is preliminary data.</text>
</comment>
<dbReference type="SUPFAM" id="SSF48371">
    <property type="entry name" value="ARM repeat"/>
    <property type="match status" value="1"/>
</dbReference>
<proteinExistence type="predicted"/>
<reference evidence="3 4" key="1">
    <citation type="submission" date="2019-09" db="EMBL/GenBank/DDBJ databases">
        <title>Draft genome sequences of 48 bacterial type strains from the CCUG.</title>
        <authorList>
            <person name="Tunovic T."/>
            <person name="Pineiro-Iglesias B."/>
            <person name="Unosson C."/>
            <person name="Inganas E."/>
            <person name="Ohlen M."/>
            <person name="Cardew S."/>
            <person name="Jensie-Markopoulos S."/>
            <person name="Salva-Serra F."/>
            <person name="Jaen-Luchoro D."/>
            <person name="Karlsson R."/>
            <person name="Svensson-Stadler L."/>
            <person name="Chun J."/>
            <person name="Moore E."/>
        </authorList>
    </citation>
    <scope>NUCLEOTIDE SEQUENCE [LARGE SCALE GENOMIC DNA]</scope>
    <source>
        <strain evidence="3 4">CCUG 30977</strain>
    </source>
</reference>
<protein>
    <recommendedName>
        <fullName evidence="2">LRV FeS4 cluster domain-containing protein</fullName>
    </recommendedName>
</protein>
<dbReference type="Gene3D" id="1.25.10.10">
    <property type="entry name" value="Leucine-rich Repeat Variant"/>
    <property type="match status" value="1"/>
</dbReference>
<dbReference type="AlphaFoldDB" id="A0A643FF65"/>
<evidence type="ECO:0000313" key="4">
    <source>
        <dbReference type="Proteomes" id="UP000430120"/>
    </source>
</evidence>
<accession>A0A643FF65</accession>
<dbReference type="OrthoDB" id="9812576at2"/>
<gene>
    <name evidence="3" type="ORF">F7Q92_09015</name>
</gene>
<name>A0A643FF65_IDEDE</name>
<dbReference type="InterPro" id="IPR016024">
    <property type="entry name" value="ARM-type_fold"/>
</dbReference>
<evidence type="ECO:0000259" key="2">
    <source>
        <dbReference type="Pfam" id="PF05484"/>
    </source>
</evidence>
<keyword evidence="4" id="KW-1185">Reference proteome</keyword>
<dbReference type="Pfam" id="PF05484">
    <property type="entry name" value="LRV_FeS"/>
    <property type="match status" value="1"/>
</dbReference>